<sequence length="959" mass="100567">MAKSLRSTLLASVAAGSLALGGLAVVPAAVGAEQTGAEAPVPRLEALDRGLVAVSTDAGVFLSWRLLGGEASGADETGLTGTDFVVYRDGERIATVTDSTNFRDEGGSTASVYRVAAVTAGVEAAPSDETAPLAQNHLDIPLQKPADGVTPVGEAFTYSAGDVSVGDVDGDGQYEFIVKWDPSNAKDVSQVGYTGSVYIDTYDLDGTLLNRLDLGPNIRAGAHYTQFLTYDFDGDGRAETILKTAPGTKSITYAADGSVESEQYISMPDEDLAAGYSHDDDYRLSADDYYEHLVEMFRGWATREEVVSGQWPATLEQAFGIEARYDYPLSDADARALVDHFVDVYAPARSSRNLLRNFEGFILDGPEYLTVFDGRSGAELQTVRYEPGRGDDGLLWGDYAMSRIEPGNRVDRFLSGVAYLDGEEPSAVFARGYYTRSTIATYDWDGENLSQRWFVDSGHAPMSNPFNDGPHGVDGTDPVYGTITTQGFHSLSAADVDGDGKHEIVYGSATIDDDGSLLYSSFAEMPEGSAQPGENVRLGHGDAMHVADIDPTRPGLEIFTVHEGGAYAPYGTALRDAATGEVLFGAYSGRDTGRGMIGDVRSDVPGMEVWSSMPGGTDASGLLSATGEVLSSATPGTNQSIRWAGDLTTQLVNGSGATTPTIDDWTRGTVLTASGTLTNNGTKGNPGLVADVFGDWREELVVRTADSSALRIYISTELTEHKLYTLMHDPQYRAEVARQQTTYNQPSYTSFYLASDMDFGGVPLRPAAAPVAAPGIGVDSGGVNVTWKAAEQDAGGPVTGYVVTLTGADGAVVAEQTVGAEARRASFAGLAAGRYRASVVAENRYGASAASPASAAATVAAGQPLRLAVNAKAQCVNGEAHVAVYAYNDAGRAVDVRLSALGQSSASKGVAAGKAAYALLDSGSASVPAGSATITAYAWVDGVGYHATYPAAYAAVHCR</sequence>
<comment type="caution">
    <text evidence="5">The sequence shown here is derived from an EMBL/GenBank/DDBJ whole genome shotgun (WGS) entry which is preliminary data.</text>
</comment>
<dbReference type="InterPro" id="IPR036116">
    <property type="entry name" value="FN3_sf"/>
</dbReference>
<dbReference type="GO" id="GO:0016829">
    <property type="term" value="F:lyase activity"/>
    <property type="evidence" value="ECO:0007669"/>
    <property type="project" value="UniProtKB-KW"/>
</dbReference>
<dbReference type="PROSITE" id="PS50853">
    <property type="entry name" value="FN3"/>
    <property type="match status" value="1"/>
</dbReference>
<dbReference type="Pfam" id="PF21348">
    <property type="entry name" value="RGL11_C"/>
    <property type="match status" value="2"/>
</dbReference>
<dbReference type="Gene3D" id="2.60.40.10">
    <property type="entry name" value="Immunoglobulins"/>
    <property type="match status" value="2"/>
</dbReference>
<dbReference type="Pfam" id="PF18370">
    <property type="entry name" value="RGI_lyase"/>
    <property type="match status" value="1"/>
</dbReference>
<dbReference type="InterPro" id="IPR034641">
    <property type="entry name" value="RGL11"/>
</dbReference>
<keyword evidence="3" id="KW-0732">Signal</keyword>
<dbReference type="GO" id="GO:0016798">
    <property type="term" value="F:hydrolase activity, acting on glycosyl bonds"/>
    <property type="evidence" value="ECO:0007669"/>
    <property type="project" value="UniProtKB-KW"/>
</dbReference>
<dbReference type="Pfam" id="PF00041">
    <property type="entry name" value="fn3"/>
    <property type="match status" value="1"/>
</dbReference>
<keyword evidence="1" id="KW-0378">Hydrolase</keyword>
<dbReference type="CDD" id="cd10318">
    <property type="entry name" value="RGL11"/>
    <property type="match status" value="1"/>
</dbReference>
<proteinExistence type="predicted"/>
<organism evidence="5 6">
    <name type="scientific">Microbacterium radiodurans</name>
    <dbReference type="NCBI Taxonomy" id="661398"/>
    <lineage>
        <taxon>Bacteria</taxon>
        <taxon>Bacillati</taxon>
        <taxon>Actinomycetota</taxon>
        <taxon>Actinomycetes</taxon>
        <taxon>Micrococcales</taxon>
        <taxon>Microbacteriaceae</taxon>
        <taxon>Microbacterium</taxon>
    </lineage>
</organism>
<dbReference type="PANTHER" id="PTHR43118:SF1">
    <property type="entry name" value="RHAMNOGALACTURONAN LYASE (EUROFUNG)"/>
    <property type="match status" value="1"/>
</dbReference>
<dbReference type="RefSeq" id="WP_150418235.1">
    <property type="nucleotide sequence ID" value="NZ_VYRZ01000001.1"/>
</dbReference>
<dbReference type="InterPro" id="IPR013783">
    <property type="entry name" value="Ig-like_fold"/>
</dbReference>
<dbReference type="PANTHER" id="PTHR43118">
    <property type="entry name" value="RHAMNOGALACTURONAN LYASE (EUROFUNG)"/>
    <property type="match status" value="1"/>
</dbReference>
<gene>
    <name evidence="5" type="ORF">F6B42_03780</name>
</gene>
<dbReference type="AlphaFoldDB" id="A0A5J5ITX9"/>
<dbReference type="InterPro" id="IPR049366">
    <property type="entry name" value="RGL11_C"/>
</dbReference>
<evidence type="ECO:0000313" key="6">
    <source>
        <dbReference type="Proteomes" id="UP000327039"/>
    </source>
</evidence>
<feature type="signal peptide" evidence="3">
    <location>
        <begin position="1"/>
        <end position="28"/>
    </location>
</feature>
<feature type="chain" id="PRO_5038796498" evidence="3">
    <location>
        <begin position="29"/>
        <end position="959"/>
    </location>
</feature>
<reference evidence="6" key="1">
    <citation type="submission" date="2019-09" db="EMBL/GenBank/DDBJ databases">
        <title>Mumia zhuanghuii sp. nov. isolated from the intestinal contents of plateau pika (Ochotona curzoniae) in the Qinghai-Tibet plateau of China.</title>
        <authorList>
            <person name="Tian Z."/>
        </authorList>
    </citation>
    <scope>NUCLEOTIDE SEQUENCE [LARGE SCALE GENOMIC DNA]</scope>
    <source>
        <strain evidence="6">DSM 25564</strain>
    </source>
</reference>
<evidence type="ECO:0000256" key="2">
    <source>
        <dbReference type="ARBA" id="ARBA00023326"/>
    </source>
</evidence>
<dbReference type="CDD" id="cd00063">
    <property type="entry name" value="FN3"/>
    <property type="match status" value="1"/>
</dbReference>
<keyword evidence="6" id="KW-1185">Reference proteome</keyword>
<evidence type="ECO:0000256" key="1">
    <source>
        <dbReference type="ARBA" id="ARBA00023295"/>
    </source>
</evidence>
<feature type="domain" description="Fibronectin type-III" evidence="4">
    <location>
        <begin position="769"/>
        <end position="861"/>
    </location>
</feature>
<dbReference type="SUPFAM" id="SSF49265">
    <property type="entry name" value="Fibronectin type III"/>
    <property type="match status" value="1"/>
</dbReference>
<keyword evidence="2" id="KW-0119">Carbohydrate metabolism</keyword>
<dbReference type="Proteomes" id="UP000327039">
    <property type="component" value="Unassembled WGS sequence"/>
</dbReference>
<name>A0A5J5ITX9_9MICO</name>
<evidence type="ECO:0000313" key="5">
    <source>
        <dbReference type="EMBL" id="KAA9089604.1"/>
    </source>
</evidence>
<evidence type="ECO:0000259" key="4">
    <source>
        <dbReference type="PROSITE" id="PS50853"/>
    </source>
</evidence>
<accession>A0A5J5ITX9</accession>
<dbReference type="EMBL" id="VYRZ01000001">
    <property type="protein sequence ID" value="KAA9089604.1"/>
    <property type="molecule type" value="Genomic_DNA"/>
</dbReference>
<dbReference type="InterPro" id="IPR003961">
    <property type="entry name" value="FN3_dom"/>
</dbReference>
<dbReference type="InterPro" id="IPR041624">
    <property type="entry name" value="RGI_lyase"/>
</dbReference>
<protein>
    <submittedName>
        <fullName evidence="5">Rhamnogalacturonan lyase</fullName>
    </submittedName>
</protein>
<dbReference type="OrthoDB" id="9802318at2"/>
<keyword evidence="2" id="KW-0624">Polysaccharide degradation</keyword>
<keyword evidence="5" id="KW-0456">Lyase</keyword>
<dbReference type="GO" id="GO:0000272">
    <property type="term" value="P:polysaccharide catabolic process"/>
    <property type="evidence" value="ECO:0007669"/>
    <property type="project" value="UniProtKB-KW"/>
</dbReference>
<dbReference type="SUPFAM" id="SSF69318">
    <property type="entry name" value="Integrin alpha N-terminal domain"/>
    <property type="match status" value="1"/>
</dbReference>
<dbReference type="InterPro" id="IPR028994">
    <property type="entry name" value="Integrin_alpha_N"/>
</dbReference>
<keyword evidence="1" id="KW-0326">Glycosidase</keyword>
<evidence type="ECO:0000256" key="3">
    <source>
        <dbReference type="SAM" id="SignalP"/>
    </source>
</evidence>